<accession>K5WHF1</accession>
<dbReference type="InParanoid" id="K5WHF1"/>
<dbReference type="AlphaFoldDB" id="K5WHF1"/>
<dbReference type="Proteomes" id="UP000008493">
    <property type="component" value="Unassembled WGS sequence"/>
</dbReference>
<feature type="non-terminal residue" evidence="2">
    <location>
        <position position="1"/>
    </location>
</feature>
<evidence type="ECO:0000313" key="3">
    <source>
        <dbReference type="Proteomes" id="UP000008493"/>
    </source>
</evidence>
<dbReference type="HOGENOM" id="CLU_179474_1_0_1"/>
<dbReference type="OMA" id="KMDKQHE"/>
<sequence length="86" mass="9855">EEMTEQSEPLLSLAKKYKPVALKVRPVLGELPEKFRIIRNITGDPLADLPKLPSNPPEFTPKGRYTQERKDKMDKQHEGGFLLPEE</sequence>
<proteinExistence type="predicted"/>
<protein>
    <submittedName>
        <fullName evidence="2">Uncharacterized protein</fullName>
    </submittedName>
</protein>
<keyword evidence="3" id="KW-1185">Reference proteome</keyword>
<feature type="non-terminal residue" evidence="2">
    <location>
        <position position="86"/>
    </location>
</feature>
<name>K5WHF1_AGABU</name>
<dbReference type="KEGG" id="abp:AGABI1DRAFT16943"/>
<evidence type="ECO:0000256" key="1">
    <source>
        <dbReference type="SAM" id="MobiDB-lite"/>
    </source>
</evidence>
<feature type="region of interest" description="Disordered" evidence="1">
    <location>
        <begin position="45"/>
        <end position="86"/>
    </location>
</feature>
<gene>
    <name evidence="2" type="ORF">AGABI1DRAFT_16943</name>
</gene>
<dbReference type="RefSeq" id="XP_007334682.1">
    <property type="nucleotide sequence ID" value="XM_007334620.1"/>
</dbReference>
<feature type="compositionally biased region" description="Basic and acidic residues" evidence="1">
    <location>
        <begin position="65"/>
        <end position="78"/>
    </location>
</feature>
<reference evidence="3" key="1">
    <citation type="journal article" date="2012" name="Proc. Natl. Acad. Sci. U.S.A.">
        <title>Genome sequence of the button mushroom Agaricus bisporus reveals mechanisms governing adaptation to a humic-rich ecological niche.</title>
        <authorList>
            <person name="Morin E."/>
            <person name="Kohler A."/>
            <person name="Baker A.R."/>
            <person name="Foulongne-Oriol M."/>
            <person name="Lombard V."/>
            <person name="Nagy L.G."/>
            <person name="Ohm R.A."/>
            <person name="Patyshakuliyeva A."/>
            <person name="Brun A."/>
            <person name="Aerts A.L."/>
            <person name="Bailey A.M."/>
            <person name="Billette C."/>
            <person name="Coutinho P.M."/>
            <person name="Deakin G."/>
            <person name="Doddapaneni H."/>
            <person name="Floudas D."/>
            <person name="Grimwood J."/>
            <person name="Hilden K."/>
            <person name="Kuees U."/>
            <person name="LaButti K.M."/>
            <person name="Lapidus A."/>
            <person name="Lindquist E.A."/>
            <person name="Lucas S.M."/>
            <person name="Murat C."/>
            <person name="Riley R.W."/>
            <person name="Salamov A.A."/>
            <person name="Schmutz J."/>
            <person name="Subramanian V."/>
            <person name="Woesten H.A.B."/>
            <person name="Xu J."/>
            <person name="Eastwood D.C."/>
            <person name="Foster G.D."/>
            <person name="Sonnenberg A.S."/>
            <person name="Cullen D."/>
            <person name="de Vries R.P."/>
            <person name="Lundell T."/>
            <person name="Hibbett D.S."/>
            <person name="Henrissat B."/>
            <person name="Burton K.S."/>
            <person name="Kerrigan R.W."/>
            <person name="Challen M.P."/>
            <person name="Grigoriev I.V."/>
            <person name="Martin F."/>
        </authorList>
    </citation>
    <scope>NUCLEOTIDE SEQUENCE [LARGE SCALE GENOMIC DNA]</scope>
    <source>
        <strain evidence="3">JB137-S8 / ATCC MYA-4627 / FGSC 10392</strain>
    </source>
</reference>
<organism evidence="2 3">
    <name type="scientific">Agaricus bisporus var. burnettii (strain JB137-S8 / ATCC MYA-4627 / FGSC 10392)</name>
    <name type="common">White button mushroom</name>
    <dbReference type="NCBI Taxonomy" id="597362"/>
    <lineage>
        <taxon>Eukaryota</taxon>
        <taxon>Fungi</taxon>
        <taxon>Dikarya</taxon>
        <taxon>Basidiomycota</taxon>
        <taxon>Agaricomycotina</taxon>
        <taxon>Agaricomycetes</taxon>
        <taxon>Agaricomycetidae</taxon>
        <taxon>Agaricales</taxon>
        <taxon>Agaricineae</taxon>
        <taxon>Agaricaceae</taxon>
        <taxon>Agaricus</taxon>
    </lineage>
</organism>
<dbReference type="GeneID" id="18828728"/>
<dbReference type="eggNOG" id="ENOG502RWGT">
    <property type="taxonomic scope" value="Eukaryota"/>
</dbReference>
<dbReference type="EMBL" id="JH971431">
    <property type="protein sequence ID" value="EKM74676.1"/>
    <property type="molecule type" value="Genomic_DNA"/>
</dbReference>
<dbReference type="OrthoDB" id="2941157at2759"/>
<evidence type="ECO:0000313" key="2">
    <source>
        <dbReference type="EMBL" id="EKM74676.1"/>
    </source>
</evidence>